<sequence length="166" mass="17802">MNADALSLPPVEDLVDQAVDAMARTGEWTAGQLLLAELEHRDEDALWEGALLLLGVLATCPVYGLTERAGVDRLRAVARSTPDPVTSLVLEVQAEHREAGQAAARVVWEQADAEVRRVGLLQLLAVVCSAVGSDHGRLRPAQTVALIKKLVRTSTPDLPHTPHPTS</sequence>
<evidence type="ECO:0000313" key="1">
    <source>
        <dbReference type="EMBL" id="MFC7182038.1"/>
    </source>
</evidence>
<keyword evidence="2" id="KW-1185">Reference proteome</keyword>
<protein>
    <submittedName>
        <fullName evidence="1">Uncharacterized protein</fullName>
    </submittedName>
</protein>
<reference evidence="2" key="1">
    <citation type="journal article" date="2019" name="Int. J. Syst. Evol. Microbiol.">
        <title>The Global Catalogue of Microorganisms (GCM) 10K type strain sequencing project: providing services to taxonomists for standard genome sequencing and annotation.</title>
        <authorList>
            <consortium name="The Broad Institute Genomics Platform"/>
            <consortium name="The Broad Institute Genome Sequencing Center for Infectious Disease"/>
            <person name="Wu L."/>
            <person name="Ma J."/>
        </authorList>
    </citation>
    <scope>NUCLEOTIDE SEQUENCE [LARGE SCALE GENOMIC DNA]</scope>
    <source>
        <strain evidence="2">CGMCC 1.12859</strain>
    </source>
</reference>
<gene>
    <name evidence="1" type="ORF">ACFQMG_21030</name>
</gene>
<name>A0ABW2G0I7_9ACTN</name>
<comment type="caution">
    <text evidence="1">The sequence shown here is derived from an EMBL/GenBank/DDBJ whole genome shotgun (WGS) entry which is preliminary data.</text>
</comment>
<dbReference type="EMBL" id="JBHTAJ010000040">
    <property type="protein sequence ID" value="MFC7182038.1"/>
    <property type="molecule type" value="Genomic_DNA"/>
</dbReference>
<dbReference type="RefSeq" id="WP_380231707.1">
    <property type="nucleotide sequence ID" value="NZ_JBHSVH010000002.1"/>
</dbReference>
<proteinExistence type="predicted"/>
<organism evidence="1 2">
    <name type="scientific">Kitasatospora paranensis</name>
    <dbReference type="NCBI Taxonomy" id="258053"/>
    <lineage>
        <taxon>Bacteria</taxon>
        <taxon>Bacillati</taxon>
        <taxon>Actinomycetota</taxon>
        <taxon>Actinomycetes</taxon>
        <taxon>Kitasatosporales</taxon>
        <taxon>Streptomycetaceae</taxon>
        <taxon>Kitasatospora</taxon>
    </lineage>
</organism>
<evidence type="ECO:0000313" key="2">
    <source>
        <dbReference type="Proteomes" id="UP001596435"/>
    </source>
</evidence>
<dbReference type="Proteomes" id="UP001596435">
    <property type="component" value="Unassembled WGS sequence"/>
</dbReference>
<accession>A0ABW2G0I7</accession>